<gene>
    <name evidence="2" type="ORF">PIL02S_00223</name>
</gene>
<dbReference type="OrthoDB" id="115213at2"/>
<protein>
    <recommendedName>
        <fullName evidence="1">YdhG-like domain-containing protein</fullName>
    </recommendedName>
</protein>
<dbReference type="SUPFAM" id="SSF159888">
    <property type="entry name" value="YdhG-like"/>
    <property type="match status" value="1"/>
</dbReference>
<evidence type="ECO:0000313" key="3">
    <source>
        <dbReference type="Proteomes" id="UP000247459"/>
    </source>
</evidence>
<feature type="domain" description="YdhG-like" evidence="1">
    <location>
        <begin position="25"/>
        <end position="114"/>
    </location>
</feature>
<dbReference type="InterPro" id="IPR014922">
    <property type="entry name" value="YdhG-like"/>
</dbReference>
<comment type="caution">
    <text evidence="2">The sequence shown here is derived from an EMBL/GenBank/DDBJ whole genome shotgun (WGS) entry which is preliminary data.</text>
</comment>
<evidence type="ECO:0000313" key="2">
    <source>
        <dbReference type="EMBL" id="PYY31142.1"/>
    </source>
</evidence>
<dbReference type="RefSeq" id="WP_110755630.1">
    <property type="nucleotide sequence ID" value="NZ_JAXBDC010000002.1"/>
</dbReference>
<dbReference type="Gene3D" id="3.90.1150.200">
    <property type="match status" value="1"/>
</dbReference>
<evidence type="ECO:0000259" key="1">
    <source>
        <dbReference type="Pfam" id="PF08818"/>
    </source>
</evidence>
<proteinExistence type="predicted"/>
<reference evidence="2 3" key="1">
    <citation type="submission" date="2018-01" db="EMBL/GenBank/DDBJ databases">
        <title>Genome sequence of the PGP bacterium Paenibacillus illinoisensis E3.</title>
        <authorList>
            <person name="Rolli E."/>
            <person name="Marasco R."/>
            <person name="Bessem C."/>
            <person name="Michoud G."/>
            <person name="Gaiarsa S."/>
            <person name="Borin S."/>
            <person name="Daffonchio D."/>
        </authorList>
    </citation>
    <scope>NUCLEOTIDE SEQUENCE [LARGE SCALE GENOMIC DNA]</scope>
    <source>
        <strain evidence="2 3">E3</strain>
    </source>
</reference>
<sequence length="128" mass="14588">MAEGNHYSALVDEYISGFAPDVQVRLQVLRQIIREAAPNAEEKISYQMPTYAQHGNLVHFAAYKNHIGFYPAPSGIEAFRDELSVYKGAKGSVQFPLNQPLPEELIRRIVEFRVKENVEKAAEKKRKK</sequence>
<dbReference type="EMBL" id="PRLG01000002">
    <property type="protein sequence ID" value="PYY31142.1"/>
    <property type="molecule type" value="Genomic_DNA"/>
</dbReference>
<accession>A0A2W0CM51</accession>
<dbReference type="AlphaFoldDB" id="A0A2W0CM51"/>
<organism evidence="2 3">
    <name type="scientific">Paenibacillus illinoisensis</name>
    <dbReference type="NCBI Taxonomy" id="59845"/>
    <lineage>
        <taxon>Bacteria</taxon>
        <taxon>Bacillati</taxon>
        <taxon>Bacillota</taxon>
        <taxon>Bacilli</taxon>
        <taxon>Bacillales</taxon>
        <taxon>Paenibacillaceae</taxon>
        <taxon>Paenibacillus</taxon>
    </lineage>
</organism>
<dbReference type="Proteomes" id="UP000247459">
    <property type="component" value="Unassembled WGS sequence"/>
</dbReference>
<name>A0A2W0CM51_9BACL</name>
<dbReference type="Pfam" id="PF08818">
    <property type="entry name" value="DUF1801"/>
    <property type="match status" value="1"/>
</dbReference>